<accession>A0A974H766</accession>
<reference evidence="2" key="1">
    <citation type="journal article" date="2016" name="Nature">
        <title>Genome evolution in the allotetraploid frog Xenopus laevis.</title>
        <authorList>
            <person name="Session A.M."/>
            <person name="Uno Y."/>
            <person name="Kwon T."/>
            <person name="Chapman J.A."/>
            <person name="Toyoda A."/>
            <person name="Takahashi S."/>
            <person name="Fukui A."/>
            <person name="Hikosaka A."/>
            <person name="Suzuki A."/>
            <person name="Kondo M."/>
            <person name="van Heeringen S.J."/>
            <person name="Quigley I."/>
            <person name="Heinz S."/>
            <person name="Ogino H."/>
            <person name="Ochi H."/>
            <person name="Hellsten U."/>
            <person name="Lyons J.B."/>
            <person name="Simakov O."/>
            <person name="Putnam N."/>
            <person name="Stites J."/>
            <person name="Kuroki Y."/>
            <person name="Tanaka T."/>
            <person name="Michiue T."/>
            <person name="Watanabe M."/>
            <person name="Bogdanovic O."/>
            <person name="Lister R."/>
            <person name="Georgiou G."/>
            <person name="Paranjpe S.S."/>
            <person name="van Kruijsbergen I."/>
            <person name="Shu S."/>
            <person name="Carlson J."/>
            <person name="Kinoshita T."/>
            <person name="Ohta Y."/>
            <person name="Mawaribuchi S."/>
            <person name="Jenkins J."/>
            <person name="Grimwood J."/>
            <person name="Schmutz J."/>
            <person name="Mitros T."/>
            <person name="Mozaffari S.V."/>
            <person name="Suzuki Y."/>
            <person name="Haramoto Y."/>
            <person name="Yamamoto T.S."/>
            <person name="Takagi C."/>
            <person name="Heald R."/>
            <person name="Miller K."/>
            <person name="Haudenschild C."/>
            <person name="Kitzman J."/>
            <person name="Nakayama T."/>
            <person name="Izutsu Y."/>
            <person name="Robert J."/>
            <person name="Fortriede J."/>
            <person name="Burns K."/>
            <person name="Lotay V."/>
            <person name="Karimi K."/>
            <person name="Yasuoka Y."/>
            <person name="Dichmann D.S."/>
            <person name="Flajnik M.F."/>
            <person name="Houston D.W."/>
            <person name="Shendure J."/>
            <person name="DuPasquier L."/>
            <person name="Vize P.D."/>
            <person name="Zorn A.M."/>
            <person name="Ito M."/>
            <person name="Marcotte E.M."/>
            <person name="Wallingford J.B."/>
            <person name="Ito Y."/>
            <person name="Asashima M."/>
            <person name="Ueno N."/>
            <person name="Matsuda Y."/>
            <person name="Veenstra G.J."/>
            <person name="Fujiyama A."/>
            <person name="Harland R.M."/>
            <person name="Taira M."/>
            <person name="Rokhsar D.S."/>
        </authorList>
    </citation>
    <scope>NUCLEOTIDE SEQUENCE [LARGE SCALE GENOMIC DNA]</scope>
    <source>
        <strain evidence="2">J</strain>
    </source>
</reference>
<sequence>MGMGIRFIYTDPLLGDQKSQTFFCNVTVQECSDSCSTKISPPPQEGQMLVTHNSVSIPCDKPMVSTMLHSCCC</sequence>
<protein>
    <submittedName>
        <fullName evidence="1">Uncharacterized protein</fullName>
    </submittedName>
</protein>
<gene>
    <name evidence="1" type="ORF">XELAEV_18038677mg</name>
</gene>
<evidence type="ECO:0000313" key="2">
    <source>
        <dbReference type="Proteomes" id="UP000694892"/>
    </source>
</evidence>
<name>A0A974H766_XENLA</name>
<evidence type="ECO:0000313" key="1">
    <source>
        <dbReference type="EMBL" id="OCT67382.1"/>
    </source>
</evidence>
<dbReference type="Proteomes" id="UP000694892">
    <property type="component" value="Chromosome 8L"/>
</dbReference>
<dbReference type="AlphaFoldDB" id="A0A974H766"/>
<proteinExistence type="predicted"/>
<organism evidence="1 2">
    <name type="scientific">Xenopus laevis</name>
    <name type="common">African clawed frog</name>
    <dbReference type="NCBI Taxonomy" id="8355"/>
    <lineage>
        <taxon>Eukaryota</taxon>
        <taxon>Metazoa</taxon>
        <taxon>Chordata</taxon>
        <taxon>Craniata</taxon>
        <taxon>Vertebrata</taxon>
        <taxon>Euteleostomi</taxon>
        <taxon>Amphibia</taxon>
        <taxon>Batrachia</taxon>
        <taxon>Anura</taxon>
        <taxon>Pipoidea</taxon>
        <taxon>Pipidae</taxon>
        <taxon>Xenopodinae</taxon>
        <taxon>Xenopus</taxon>
        <taxon>Xenopus</taxon>
    </lineage>
</organism>
<dbReference type="EMBL" id="CM004480">
    <property type="protein sequence ID" value="OCT67382.1"/>
    <property type="molecule type" value="Genomic_DNA"/>
</dbReference>